<name>A0A7C7DDB4_9FIRM</name>
<proteinExistence type="predicted"/>
<evidence type="ECO:0000256" key="1">
    <source>
        <dbReference type="SAM" id="SignalP"/>
    </source>
</evidence>
<protein>
    <submittedName>
        <fullName evidence="2">Carbohydrate-binding domain-containing protein</fullName>
    </submittedName>
</protein>
<keyword evidence="1" id="KW-0732">Signal</keyword>
<dbReference type="AlphaFoldDB" id="A0A7C7DDB4"/>
<dbReference type="Proteomes" id="UP000553059">
    <property type="component" value="Unassembled WGS sequence"/>
</dbReference>
<feature type="signal peptide" evidence="1">
    <location>
        <begin position="1"/>
        <end position="40"/>
    </location>
</feature>
<reference evidence="2 3" key="1">
    <citation type="journal article" date="2020" name="Biotechnol. Biofuels">
        <title>New insights from the biogas microbiome by comprehensive genome-resolved metagenomics of nearly 1600 species originating from multiple anaerobic digesters.</title>
        <authorList>
            <person name="Campanaro S."/>
            <person name="Treu L."/>
            <person name="Rodriguez-R L.M."/>
            <person name="Kovalovszki A."/>
            <person name="Ziels R.M."/>
            <person name="Maus I."/>
            <person name="Zhu X."/>
            <person name="Kougias P.G."/>
            <person name="Basile A."/>
            <person name="Luo G."/>
            <person name="Schluter A."/>
            <person name="Konstantinidis K.T."/>
            <person name="Angelidaki I."/>
        </authorList>
    </citation>
    <scope>NUCLEOTIDE SEQUENCE [LARGE SCALE GENOMIC DNA]</scope>
    <source>
        <strain evidence="2">AS05jafATM_4</strain>
    </source>
</reference>
<feature type="chain" id="PRO_5027723233" evidence="1">
    <location>
        <begin position="41"/>
        <end position="201"/>
    </location>
</feature>
<accession>A0A7C7DDB4</accession>
<evidence type="ECO:0000313" key="3">
    <source>
        <dbReference type="Proteomes" id="UP000553059"/>
    </source>
</evidence>
<dbReference type="EMBL" id="DUTF01000430">
    <property type="protein sequence ID" value="HHY29020.1"/>
    <property type="molecule type" value="Genomic_DNA"/>
</dbReference>
<gene>
    <name evidence="2" type="ORF">GX523_20185</name>
</gene>
<organism evidence="2 3">
    <name type="scientific">Desulfitobacterium dehalogenans</name>
    <dbReference type="NCBI Taxonomy" id="36854"/>
    <lineage>
        <taxon>Bacteria</taxon>
        <taxon>Bacillati</taxon>
        <taxon>Bacillota</taxon>
        <taxon>Clostridia</taxon>
        <taxon>Eubacteriales</taxon>
        <taxon>Desulfitobacteriaceae</taxon>
        <taxon>Desulfitobacterium</taxon>
    </lineage>
</organism>
<sequence length="201" mass="19731">MPQKGMKVMMRKRLRGKILSILLAAALLLTVALPPVTVWAADGDLAVTGTAGGYTYDSGSGVLLFTQNGSYTVSMAPNVSVTTASSIAVASGVTADITLNGVKIDRSSAGGSAFELEETAKVTLTLASGTVNSLTGGKGSVGIGSAGLRVPEGAELTIGGTGELTATGGDSGAGIGGDWKGFSSDCGTITITSGIITAKGG</sequence>
<comment type="caution">
    <text evidence="2">The sequence shown here is derived from an EMBL/GenBank/DDBJ whole genome shotgun (WGS) entry which is preliminary data.</text>
</comment>
<evidence type="ECO:0000313" key="2">
    <source>
        <dbReference type="EMBL" id="HHY29020.1"/>
    </source>
</evidence>
<feature type="non-terminal residue" evidence="2">
    <location>
        <position position="201"/>
    </location>
</feature>